<dbReference type="AlphaFoldDB" id="A0A5J4RSH4"/>
<evidence type="ECO:0000313" key="2">
    <source>
        <dbReference type="EMBL" id="KAA6336090.1"/>
    </source>
</evidence>
<accession>A0A5J4RSH4</accession>
<proteinExistence type="predicted"/>
<comment type="caution">
    <text evidence="2">The sequence shown here is derived from an EMBL/GenBank/DDBJ whole genome shotgun (WGS) entry which is preliminary data.</text>
</comment>
<feature type="domain" description="PD-(D/E)XK nuclease-like" evidence="1">
    <location>
        <begin position="2"/>
        <end position="187"/>
    </location>
</feature>
<evidence type="ECO:0000259" key="1">
    <source>
        <dbReference type="Pfam" id="PF20796"/>
    </source>
</evidence>
<dbReference type="Pfam" id="PF20796">
    <property type="entry name" value="PDDEXK_13"/>
    <property type="match status" value="1"/>
</dbReference>
<dbReference type="InterPro" id="IPR048822">
    <property type="entry name" value="PDDEXK_13"/>
</dbReference>
<reference evidence="2" key="1">
    <citation type="submission" date="2019-03" db="EMBL/GenBank/DDBJ databases">
        <title>Single cell metagenomics reveals metabolic interactions within the superorganism composed of flagellate Streblomastix strix and complex community of Bacteroidetes bacteria on its surface.</title>
        <authorList>
            <person name="Treitli S.C."/>
            <person name="Kolisko M."/>
            <person name="Husnik F."/>
            <person name="Keeling P."/>
            <person name="Hampl V."/>
        </authorList>
    </citation>
    <scope>NUCLEOTIDE SEQUENCE</scope>
    <source>
        <strain evidence="2">STM</strain>
    </source>
</reference>
<organism evidence="2">
    <name type="scientific">termite gut metagenome</name>
    <dbReference type="NCBI Taxonomy" id="433724"/>
    <lineage>
        <taxon>unclassified sequences</taxon>
        <taxon>metagenomes</taxon>
        <taxon>organismal metagenomes</taxon>
    </lineage>
</organism>
<sequence>RAAREYQVKYREKYISLDYNQYVTWLTDSDGQKGKNFYPDLGIFEAVKQRYPKFYVDLYSDMLRSEHIPFNIFVPFRQDLEFGKNVFNKIMGNCIQSIENIKIEFAPSPKENYLDDGTSLDAYIEYTHTDNSKGIIGIEVKYTEKEYPLDPNSKQAKDINDKNGKYYSISEQSGLYKPNSIETLQKEGGRFNYSMQVFVF</sequence>
<feature type="non-terminal residue" evidence="2">
    <location>
        <position position="1"/>
    </location>
</feature>
<name>A0A5J4RSH4_9ZZZZ</name>
<protein>
    <recommendedName>
        <fullName evidence="1">PD-(D/E)XK nuclease-like domain-containing protein</fullName>
    </recommendedName>
</protein>
<gene>
    <name evidence="2" type="ORF">EZS27_015740</name>
</gene>
<dbReference type="EMBL" id="SNRY01000829">
    <property type="protein sequence ID" value="KAA6336090.1"/>
    <property type="molecule type" value="Genomic_DNA"/>
</dbReference>